<dbReference type="Pfam" id="PF04030">
    <property type="entry name" value="ALO"/>
    <property type="match status" value="1"/>
</dbReference>
<dbReference type="Pfam" id="PF01565">
    <property type="entry name" value="FAD_binding_4"/>
    <property type="match status" value="1"/>
</dbReference>
<protein>
    <submittedName>
        <fullName evidence="3">Putative xylitol oxidase</fullName>
        <ecNumber evidence="3">1.1.3.41</ecNumber>
    </submittedName>
</protein>
<dbReference type="Gene3D" id="3.30.465.10">
    <property type="match status" value="1"/>
</dbReference>
<evidence type="ECO:0000259" key="2">
    <source>
        <dbReference type="PROSITE" id="PS51387"/>
    </source>
</evidence>
<evidence type="ECO:0000256" key="1">
    <source>
        <dbReference type="ARBA" id="ARBA00023002"/>
    </source>
</evidence>
<name>A0A7M4DLZ3_9MICO</name>
<comment type="caution">
    <text evidence="3">The sequence shown here is derived from an EMBL/GenBank/DDBJ whole genome shotgun (WGS) entry which is preliminary data.</text>
</comment>
<accession>A0A7M4DLZ3</accession>
<dbReference type="PIRSF" id="PIRSF000136">
    <property type="entry name" value="LGO_GLO"/>
    <property type="match status" value="1"/>
</dbReference>
<dbReference type="EMBL" id="CACRYJ010000046">
    <property type="protein sequence ID" value="VZO38324.1"/>
    <property type="molecule type" value="Genomic_DNA"/>
</dbReference>
<keyword evidence="1 3" id="KW-0560">Oxidoreductase</keyword>
<dbReference type="GO" id="GO:0050582">
    <property type="term" value="F:xylitol oxidase activity"/>
    <property type="evidence" value="ECO:0007669"/>
    <property type="project" value="UniProtKB-EC"/>
</dbReference>
<organism evidence="3 4">
    <name type="scientific">Occultella aeris</name>
    <dbReference type="NCBI Taxonomy" id="2761496"/>
    <lineage>
        <taxon>Bacteria</taxon>
        <taxon>Bacillati</taxon>
        <taxon>Actinomycetota</taxon>
        <taxon>Actinomycetes</taxon>
        <taxon>Micrococcales</taxon>
        <taxon>Ruaniaceae</taxon>
        <taxon>Occultella</taxon>
    </lineage>
</organism>
<dbReference type="Gene3D" id="3.30.70.2530">
    <property type="match status" value="1"/>
</dbReference>
<evidence type="ECO:0000313" key="3">
    <source>
        <dbReference type="EMBL" id="VZO38324.1"/>
    </source>
</evidence>
<dbReference type="GO" id="GO:0016020">
    <property type="term" value="C:membrane"/>
    <property type="evidence" value="ECO:0007669"/>
    <property type="project" value="InterPro"/>
</dbReference>
<dbReference type="PANTHER" id="PTHR43762">
    <property type="entry name" value="L-GULONOLACTONE OXIDASE"/>
    <property type="match status" value="1"/>
</dbReference>
<dbReference type="RefSeq" id="WP_156741848.1">
    <property type="nucleotide sequence ID" value="NZ_CACRYJ010000046.1"/>
</dbReference>
<dbReference type="GO" id="GO:0003885">
    <property type="term" value="F:D-arabinono-1,4-lactone oxidase activity"/>
    <property type="evidence" value="ECO:0007669"/>
    <property type="project" value="InterPro"/>
</dbReference>
<dbReference type="Gene3D" id="1.10.45.10">
    <property type="entry name" value="Vanillyl-alcohol Oxidase, Chain A, domain 4"/>
    <property type="match status" value="1"/>
</dbReference>
<dbReference type="SUPFAM" id="SSF56176">
    <property type="entry name" value="FAD-binding/transporter-associated domain-like"/>
    <property type="match status" value="1"/>
</dbReference>
<evidence type="ECO:0000313" key="4">
    <source>
        <dbReference type="Proteomes" id="UP000419743"/>
    </source>
</evidence>
<reference evidence="3 4" key="1">
    <citation type="submission" date="2019-11" db="EMBL/GenBank/DDBJ databases">
        <authorList>
            <person name="Criscuolo A."/>
        </authorList>
    </citation>
    <scope>NUCLEOTIDE SEQUENCE [LARGE SCALE GENOMIC DNA]</scope>
    <source>
        <strain evidence="3">CIP111667</strain>
    </source>
</reference>
<dbReference type="InterPro" id="IPR016171">
    <property type="entry name" value="Vanillyl_alc_oxidase_C-sub2"/>
</dbReference>
<dbReference type="AlphaFoldDB" id="A0A7M4DLZ3"/>
<dbReference type="Gene3D" id="3.30.70.2520">
    <property type="match status" value="1"/>
</dbReference>
<dbReference type="InterPro" id="IPR016166">
    <property type="entry name" value="FAD-bd_PCMH"/>
</dbReference>
<dbReference type="InterPro" id="IPR006094">
    <property type="entry name" value="Oxid_FAD_bind_N"/>
</dbReference>
<dbReference type="Proteomes" id="UP000419743">
    <property type="component" value="Unassembled WGS sequence"/>
</dbReference>
<dbReference type="GO" id="GO:0080049">
    <property type="term" value="F:L-gulono-1,4-lactone dehydrogenase activity"/>
    <property type="evidence" value="ECO:0007669"/>
    <property type="project" value="TreeGrafter"/>
</dbReference>
<keyword evidence="4" id="KW-1185">Reference proteome</keyword>
<dbReference type="GO" id="GO:0071949">
    <property type="term" value="F:FAD binding"/>
    <property type="evidence" value="ECO:0007669"/>
    <property type="project" value="InterPro"/>
</dbReference>
<proteinExistence type="predicted"/>
<gene>
    <name evidence="3" type="primary">xyoA</name>
    <name evidence="3" type="ORF">HALOF300_03161</name>
</gene>
<dbReference type="Gene3D" id="3.30.43.10">
    <property type="entry name" value="Uridine Diphospho-n-acetylenolpyruvylglucosamine Reductase, domain 2"/>
    <property type="match status" value="1"/>
</dbReference>
<dbReference type="EC" id="1.1.3.41" evidence="3"/>
<dbReference type="InterPro" id="IPR010031">
    <property type="entry name" value="FAD_lactone_oxidase-like"/>
</dbReference>
<dbReference type="InterPro" id="IPR007173">
    <property type="entry name" value="ALO_C"/>
</dbReference>
<dbReference type="InterPro" id="IPR016167">
    <property type="entry name" value="FAD-bd_PCMH_sub1"/>
</dbReference>
<sequence>MDNRRAEPGTTWAGTHAYTAATLHRPDTLDEVRRIVAAATHIRALGSRHSFHDLADSPGDLISLERVDPEIDIDPDARTVTVGAAVRYGDLAVALDRAGWALGAMASLPHISVAGATATATHGSGDATGNLASAVVRLELITADGDLLTLSRGDADFPGAVVHLGALGIVTRVTLAVEPSYEVRQWVRRDVPWADLLGDFDAITSAAQSVSVFTRFGDIAGRVWMKSRDTAEPDAPWGVPATVEQHPIDGLDAVNCTAQLGRPGPWYDRLPHFRMGFTPSVGAEIQSEYLVPRAHAVAAITALRGLGEAMAPVLQVSEIRTVAADDLWLSAAEGGDRVAFHLTFAREPDAVRALLPRIEDALDPFDARPHWGKWFTTGPGRLATLYPRLGDFAELAGRLDPQGCFRNDYLDRTVLPR</sequence>
<dbReference type="PANTHER" id="PTHR43762:SF1">
    <property type="entry name" value="D-ARABINONO-1,4-LACTONE OXIDASE"/>
    <property type="match status" value="1"/>
</dbReference>
<dbReference type="PROSITE" id="PS51387">
    <property type="entry name" value="FAD_PCMH"/>
    <property type="match status" value="1"/>
</dbReference>
<dbReference type="InterPro" id="IPR036318">
    <property type="entry name" value="FAD-bd_PCMH-like_sf"/>
</dbReference>
<feature type="domain" description="FAD-binding PCMH-type" evidence="2">
    <location>
        <begin position="16"/>
        <end position="180"/>
    </location>
</feature>
<dbReference type="InterPro" id="IPR016169">
    <property type="entry name" value="FAD-bd_PCMH_sub2"/>
</dbReference>